<keyword evidence="1" id="KW-1185">Reference proteome</keyword>
<dbReference type="AlphaFoldDB" id="A0A1I7WRY9"/>
<sequence length="95" mass="11213">MKIFNIKQLYWPICSFFCIIENVMCLFVELWEEHAVAPLNFYVGTQLMLLVSILSTEEAHNVFWKDKLLATSSIFQHAVYQFFKGIIWKSWGFGI</sequence>
<dbReference type="WBParaSite" id="Hba_07903">
    <property type="protein sequence ID" value="Hba_07903"/>
    <property type="gene ID" value="Hba_07903"/>
</dbReference>
<name>A0A1I7WRY9_HETBA</name>
<proteinExistence type="predicted"/>
<protein>
    <submittedName>
        <fullName evidence="2">Secreted protein</fullName>
    </submittedName>
</protein>
<dbReference type="Proteomes" id="UP000095283">
    <property type="component" value="Unplaced"/>
</dbReference>
<evidence type="ECO:0000313" key="1">
    <source>
        <dbReference type="Proteomes" id="UP000095283"/>
    </source>
</evidence>
<reference evidence="2" key="1">
    <citation type="submission" date="2016-11" db="UniProtKB">
        <authorList>
            <consortium name="WormBaseParasite"/>
        </authorList>
    </citation>
    <scope>IDENTIFICATION</scope>
</reference>
<accession>A0A1I7WRY9</accession>
<evidence type="ECO:0000313" key="2">
    <source>
        <dbReference type="WBParaSite" id="Hba_07903"/>
    </source>
</evidence>
<organism evidence="1 2">
    <name type="scientific">Heterorhabditis bacteriophora</name>
    <name type="common">Entomopathogenic nematode worm</name>
    <dbReference type="NCBI Taxonomy" id="37862"/>
    <lineage>
        <taxon>Eukaryota</taxon>
        <taxon>Metazoa</taxon>
        <taxon>Ecdysozoa</taxon>
        <taxon>Nematoda</taxon>
        <taxon>Chromadorea</taxon>
        <taxon>Rhabditida</taxon>
        <taxon>Rhabditina</taxon>
        <taxon>Rhabditomorpha</taxon>
        <taxon>Strongyloidea</taxon>
        <taxon>Heterorhabditidae</taxon>
        <taxon>Heterorhabditis</taxon>
    </lineage>
</organism>